<accession>A0ABP7CQW9</accession>
<organism evidence="1 2">
    <name type="scientific">Terrabacter ginsenosidimutans</name>
    <dbReference type="NCBI Taxonomy" id="490575"/>
    <lineage>
        <taxon>Bacteria</taxon>
        <taxon>Bacillati</taxon>
        <taxon>Actinomycetota</taxon>
        <taxon>Actinomycetes</taxon>
        <taxon>Micrococcales</taxon>
        <taxon>Intrasporangiaceae</taxon>
        <taxon>Terrabacter</taxon>
    </lineage>
</organism>
<dbReference type="InterPro" id="IPR009097">
    <property type="entry name" value="Cyclic_Pdiesterase"/>
</dbReference>
<proteinExistence type="predicted"/>
<keyword evidence="1" id="KW-0436">Ligase</keyword>
<evidence type="ECO:0000313" key="2">
    <source>
        <dbReference type="Proteomes" id="UP001501468"/>
    </source>
</evidence>
<protein>
    <submittedName>
        <fullName evidence="1">2'-5' RNA ligase family protein</fullName>
    </submittedName>
</protein>
<dbReference type="Pfam" id="PF13563">
    <property type="entry name" value="2_5_RNA_ligase2"/>
    <property type="match status" value="1"/>
</dbReference>
<reference evidence="2" key="1">
    <citation type="journal article" date="2019" name="Int. J. Syst. Evol. Microbiol.">
        <title>The Global Catalogue of Microorganisms (GCM) 10K type strain sequencing project: providing services to taxonomists for standard genome sequencing and annotation.</title>
        <authorList>
            <consortium name="The Broad Institute Genomics Platform"/>
            <consortium name="The Broad Institute Genome Sequencing Center for Infectious Disease"/>
            <person name="Wu L."/>
            <person name="Ma J."/>
        </authorList>
    </citation>
    <scope>NUCLEOTIDE SEQUENCE [LARGE SCALE GENOMIC DNA]</scope>
    <source>
        <strain evidence="2">JCM 17125</strain>
    </source>
</reference>
<keyword evidence="2" id="KW-1185">Reference proteome</keyword>
<dbReference type="SUPFAM" id="SSF55144">
    <property type="entry name" value="LigT-like"/>
    <property type="match status" value="1"/>
</dbReference>
<comment type="caution">
    <text evidence="1">The sequence shown here is derived from an EMBL/GenBank/DDBJ whole genome shotgun (WGS) entry which is preliminary data.</text>
</comment>
<gene>
    <name evidence="1" type="ORF">GCM10022399_06310</name>
</gene>
<dbReference type="Proteomes" id="UP001501468">
    <property type="component" value="Unassembled WGS sequence"/>
</dbReference>
<dbReference type="Gene3D" id="3.90.1140.10">
    <property type="entry name" value="Cyclic phosphodiesterase"/>
    <property type="match status" value="1"/>
</dbReference>
<dbReference type="GO" id="GO:0016874">
    <property type="term" value="F:ligase activity"/>
    <property type="evidence" value="ECO:0007669"/>
    <property type="project" value="UniProtKB-KW"/>
</dbReference>
<dbReference type="EMBL" id="BAABDC010000001">
    <property type="protein sequence ID" value="GAA3692735.1"/>
    <property type="molecule type" value="Genomic_DNA"/>
</dbReference>
<sequence length="180" mass="18810">MPLHSVEGLLDADIDAQVRREWRALGDAGLPSQAKHQGATNAPHVTLSVAGAVPDFVEARLARALDGAPPVPVRLGALVVMGSRRYVLARLVVPSAELLSLQATVAAAMVAAPDVPDQVRPGRWTPHVTLARGLGSRQVGEALAVLGRARALDGAIVSVRRWDPDAGRTWPVGGLPTMGP</sequence>
<dbReference type="RefSeq" id="WP_344941368.1">
    <property type="nucleotide sequence ID" value="NZ_BAABDC010000001.1"/>
</dbReference>
<name>A0ABP7CQW9_9MICO</name>
<evidence type="ECO:0000313" key="1">
    <source>
        <dbReference type="EMBL" id="GAA3692735.1"/>
    </source>
</evidence>